<dbReference type="PROSITE" id="PS50911">
    <property type="entry name" value="CHAP"/>
    <property type="match status" value="1"/>
</dbReference>
<dbReference type="SUPFAM" id="SSF54001">
    <property type="entry name" value="Cysteine proteinases"/>
    <property type="match status" value="1"/>
</dbReference>
<evidence type="ECO:0000259" key="1">
    <source>
        <dbReference type="PROSITE" id="PS50911"/>
    </source>
</evidence>
<accession>A0A317Z8S0</accession>
<dbReference type="Proteomes" id="UP000246351">
    <property type="component" value="Unassembled WGS sequence"/>
</dbReference>
<organism evidence="2 3">
    <name type="scientific">Staphylococcus pseudintermedius</name>
    <dbReference type="NCBI Taxonomy" id="283734"/>
    <lineage>
        <taxon>Bacteria</taxon>
        <taxon>Bacillati</taxon>
        <taxon>Bacillota</taxon>
        <taxon>Bacilli</taxon>
        <taxon>Bacillales</taxon>
        <taxon>Staphylococcaceae</taxon>
        <taxon>Staphylococcus</taxon>
        <taxon>Staphylococcus intermedius group</taxon>
    </lineage>
</organism>
<evidence type="ECO:0000313" key="2">
    <source>
        <dbReference type="EMBL" id="PWZ98612.1"/>
    </source>
</evidence>
<dbReference type="Pfam" id="PF05257">
    <property type="entry name" value="CHAP"/>
    <property type="match status" value="1"/>
</dbReference>
<dbReference type="InterPro" id="IPR038765">
    <property type="entry name" value="Papain-like_cys_pep_sf"/>
</dbReference>
<comment type="caution">
    <text evidence="2">The sequence shown here is derived from an EMBL/GenBank/DDBJ whole genome shotgun (WGS) entry which is preliminary data.</text>
</comment>
<feature type="non-terminal residue" evidence="2">
    <location>
        <position position="1"/>
    </location>
</feature>
<dbReference type="EMBL" id="QEIV01000615">
    <property type="protein sequence ID" value="PWZ98612.1"/>
    <property type="molecule type" value="Genomic_DNA"/>
</dbReference>
<feature type="domain" description="Peptidase C51" evidence="1">
    <location>
        <begin position="1"/>
        <end position="64"/>
    </location>
</feature>
<reference evidence="2 3" key="1">
    <citation type="journal article" date="2018" name="Vet. Microbiol.">
        <title>Clonal diversity and geographic distribution of methicillin-resistant Staphylococcus pseudintermedius from Australian animals: Discovery of novel sequence types.</title>
        <authorList>
            <person name="Worthing K.A."/>
            <person name="Abraham S."/>
            <person name="Coombs G.W."/>
            <person name="Pang S."/>
            <person name="Saputra S."/>
            <person name="Jordan D."/>
            <person name="Trott D.J."/>
            <person name="Norris J.M."/>
        </authorList>
    </citation>
    <scope>NUCLEOTIDE SEQUENCE [LARGE SCALE GENOMIC DNA]</scope>
    <source>
        <strain evidence="2 3">ST71 3</strain>
    </source>
</reference>
<proteinExistence type="predicted"/>
<name>A0A317Z8S0_STAPS</name>
<gene>
    <name evidence="2" type="ORF">DD924_07145</name>
</gene>
<evidence type="ECO:0000313" key="3">
    <source>
        <dbReference type="Proteomes" id="UP000246351"/>
    </source>
</evidence>
<protein>
    <submittedName>
        <fullName evidence="2">N-acetylmuramoyl-L-alanine amidase</fullName>
    </submittedName>
</protein>
<dbReference type="AlphaFoldDB" id="A0A317Z8S0"/>
<dbReference type="InterPro" id="IPR007921">
    <property type="entry name" value="CHAP_dom"/>
</dbReference>
<dbReference type="Gene3D" id="3.90.1720.10">
    <property type="entry name" value="endopeptidase domain like (from Nostoc punctiforme)"/>
    <property type="match status" value="1"/>
</dbReference>
<sequence>KVHSAVVFNPNELGADRYYGHVAFVEKVNRDGSIVVSESNVRGLGVISFRTIDAKDAAQLDYISGDLATE</sequence>